<reference evidence="1" key="2">
    <citation type="submission" date="2015-02" db="UniProtKB">
        <authorList>
            <consortium name="EnsemblMetazoa"/>
        </authorList>
    </citation>
    <scope>IDENTIFICATION</scope>
</reference>
<protein>
    <submittedName>
        <fullName evidence="1">Uncharacterized protein</fullName>
    </submittedName>
</protein>
<organism evidence="1 2">
    <name type="scientific">Strigamia maritima</name>
    <name type="common">European centipede</name>
    <name type="synonym">Geophilus maritimus</name>
    <dbReference type="NCBI Taxonomy" id="126957"/>
    <lineage>
        <taxon>Eukaryota</taxon>
        <taxon>Metazoa</taxon>
        <taxon>Ecdysozoa</taxon>
        <taxon>Arthropoda</taxon>
        <taxon>Myriapoda</taxon>
        <taxon>Chilopoda</taxon>
        <taxon>Pleurostigmophora</taxon>
        <taxon>Geophilomorpha</taxon>
        <taxon>Linotaeniidae</taxon>
        <taxon>Strigamia</taxon>
    </lineage>
</organism>
<sequence length="347" mass="40077">MDKADLYVADLCVGDLCVGDLCVGDLCVGDLCVGDLCIGDLCVGDLDDGDLDVFSNADMRSEVAMNEWYEARKTRYYLKFNKPPNVPSSISFSTDGDVPPKSNKVKTKQISKWYQITPCDQKREIRGLKKPSKLTYRVSSRSKSKIVHIVQNKDYADKDYKIKRSRFPEIEAPEKKREIKVKESAPKVFEVQDTCTVCDNRQLNSVDHLPSIADAIPEIEGRSSIEILLKELNSKDDIHNVKEWNSAVYPLPHDFESESRMFSSDASFRLNKFSKTLNKKVKFRQELLDQKIKKRRLRVTKQILFCGETYYESEEKYGNNRMMDDQYIIPIVIRENIVQDDDEEREH</sequence>
<evidence type="ECO:0000313" key="2">
    <source>
        <dbReference type="Proteomes" id="UP000014500"/>
    </source>
</evidence>
<reference evidence="2" key="1">
    <citation type="submission" date="2011-05" db="EMBL/GenBank/DDBJ databases">
        <authorList>
            <person name="Richards S.R."/>
            <person name="Qu J."/>
            <person name="Jiang H."/>
            <person name="Jhangiani S.N."/>
            <person name="Agravi P."/>
            <person name="Goodspeed R."/>
            <person name="Gross S."/>
            <person name="Mandapat C."/>
            <person name="Jackson L."/>
            <person name="Mathew T."/>
            <person name="Pu L."/>
            <person name="Thornton R."/>
            <person name="Saada N."/>
            <person name="Wilczek-Boney K.B."/>
            <person name="Lee S."/>
            <person name="Kovar C."/>
            <person name="Wu Y."/>
            <person name="Scherer S.E."/>
            <person name="Worley K.C."/>
            <person name="Muzny D.M."/>
            <person name="Gibbs R."/>
        </authorList>
    </citation>
    <scope>NUCLEOTIDE SEQUENCE</scope>
    <source>
        <strain evidence="2">Brora</strain>
    </source>
</reference>
<dbReference type="EnsemblMetazoa" id="SMAR002133-RA">
    <property type="protein sequence ID" value="SMAR002133-PA"/>
    <property type="gene ID" value="SMAR002133"/>
</dbReference>
<dbReference type="EMBL" id="AFFK01017007">
    <property type="status" value="NOT_ANNOTATED_CDS"/>
    <property type="molecule type" value="Genomic_DNA"/>
</dbReference>
<keyword evidence="2" id="KW-1185">Reference proteome</keyword>
<proteinExistence type="predicted"/>
<evidence type="ECO:0000313" key="1">
    <source>
        <dbReference type="EnsemblMetazoa" id="SMAR002133-PA"/>
    </source>
</evidence>
<name>T1IMD2_STRMM</name>
<accession>T1IMD2</accession>
<dbReference type="Proteomes" id="UP000014500">
    <property type="component" value="Unassembled WGS sequence"/>
</dbReference>
<dbReference type="AlphaFoldDB" id="T1IMD2"/>
<dbReference type="HOGENOM" id="CLU_800029_0_0_1"/>